<protein>
    <submittedName>
        <fullName evidence="1">Uncharacterized protein</fullName>
    </submittedName>
</protein>
<dbReference type="HOGENOM" id="CLU_2946366_0_0_1"/>
<sequence>MFRNTINQHRERGLRISFLFIRSKIIYFGFLTPYCRNTLVDNPLQRLEFLEQCDISHQVF</sequence>
<organism evidence="1 2">
    <name type="scientific">Vitis vinifera</name>
    <name type="common">Grape</name>
    <dbReference type="NCBI Taxonomy" id="29760"/>
    <lineage>
        <taxon>Eukaryota</taxon>
        <taxon>Viridiplantae</taxon>
        <taxon>Streptophyta</taxon>
        <taxon>Embryophyta</taxon>
        <taxon>Tracheophyta</taxon>
        <taxon>Spermatophyta</taxon>
        <taxon>Magnoliopsida</taxon>
        <taxon>eudicotyledons</taxon>
        <taxon>Gunneridae</taxon>
        <taxon>Pentapetalae</taxon>
        <taxon>rosids</taxon>
        <taxon>Vitales</taxon>
        <taxon>Vitaceae</taxon>
        <taxon>Viteae</taxon>
        <taxon>Vitis</taxon>
    </lineage>
</organism>
<evidence type="ECO:0000313" key="1">
    <source>
        <dbReference type="EMBL" id="CBI37441.3"/>
    </source>
</evidence>
<keyword evidence="2" id="KW-1185">Reference proteome</keyword>
<dbReference type="Proteomes" id="UP000009183">
    <property type="component" value="Chromosome 2"/>
</dbReference>
<gene>
    <name evidence="1" type="ordered locus">VIT_02s0033g01010</name>
</gene>
<dbReference type="PaxDb" id="29760-VIT_02s0033g01010.t01"/>
<dbReference type="InParanoid" id="D7U3X2"/>
<proteinExistence type="predicted"/>
<reference evidence="2" key="1">
    <citation type="journal article" date="2007" name="Nature">
        <title>The grapevine genome sequence suggests ancestral hexaploidization in major angiosperm phyla.</title>
        <authorList>
            <consortium name="The French-Italian Public Consortium for Grapevine Genome Characterization."/>
            <person name="Jaillon O."/>
            <person name="Aury J.-M."/>
            <person name="Noel B."/>
            <person name="Policriti A."/>
            <person name="Clepet C."/>
            <person name="Casagrande A."/>
            <person name="Choisne N."/>
            <person name="Aubourg S."/>
            <person name="Vitulo N."/>
            <person name="Jubin C."/>
            <person name="Vezzi A."/>
            <person name="Legeai F."/>
            <person name="Hugueney P."/>
            <person name="Dasilva C."/>
            <person name="Horner D."/>
            <person name="Mica E."/>
            <person name="Jublot D."/>
            <person name="Poulain J."/>
            <person name="Bruyere C."/>
            <person name="Billault A."/>
            <person name="Segurens B."/>
            <person name="Gouyvenoux M."/>
            <person name="Ugarte E."/>
            <person name="Cattonaro F."/>
            <person name="Anthouard V."/>
            <person name="Vico V."/>
            <person name="Del Fabbro C."/>
            <person name="Alaux M."/>
            <person name="Di Gaspero G."/>
            <person name="Dumas V."/>
            <person name="Felice N."/>
            <person name="Paillard S."/>
            <person name="Juman I."/>
            <person name="Moroldo M."/>
            <person name="Scalabrin S."/>
            <person name="Canaguier A."/>
            <person name="Le Clainche I."/>
            <person name="Malacrida G."/>
            <person name="Durand E."/>
            <person name="Pesole G."/>
            <person name="Laucou V."/>
            <person name="Chatelet P."/>
            <person name="Merdinoglu D."/>
            <person name="Delledonne M."/>
            <person name="Pezzotti M."/>
            <person name="Lecharny A."/>
            <person name="Scarpelli C."/>
            <person name="Artiguenave F."/>
            <person name="Pe M.E."/>
            <person name="Valle G."/>
            <person name="Morgante M."/>
            <person name="Caboche M."/>
            <person name="Adam-Blondon A.-F."/>
            <person name="Weissenbach J."/>
            <person name="Quetier F."/>
            <person name="Wincker P."/>
        </authorList>
    </citation>
    <scope>NUCLEOTIDE SEQUENCE [LARGE SCALE GENOMIC DNA]</scope>
    <source>
        <strain evidence="2">cv. Pinot noir / PN40024</strain>
    </source>
</reference>
<dbReference type="AlphaFoldDB" id="D7U3X2"/>
<evidence type="ECO:0000313" key="2">
    <source>
        <dbReference type="Proteomes" id="UP000009183"/>
    </source>
</evidence>
<accession>D7U3X2</accession>
<dbReference type="EMBL" id="FN596505">
    <property type="protein sequence ID" value="CBI37441.3"/>
    <property type="molecule type" value="Genomic_DNA"/>
</dbReference>
<name>D7U3X2_VITVI</name>